<keyword evidence="3" id="KW-1185">Reference proteome</keyword>
<sequence length="322" mass="36647">MAAFDTRKYFDQDQGSDVTVYTGSPIRTLKCHKVILCNGSDLAKHIRPCWPRGPLQITVLQQHHPEAVEAMLRHLYGFQYDERDDGTKKQDLKPLDNLRVYVVATKYLVPALQAKALDAFNNQMADLGCLATLGDDPERLFELVKLLATYKEHDEAFPKKSNKTLLEHLPALMKLNDFRTWLGEEGNLALEVMLRSATEEKEIHYDVSICRKCLHTAVLCADDKETVRCCSGNRLEDFFNAEVKEFSYKDGKLSVASKAERLEKDIARIEAAEVQEEARELACEEMMGVRRQAIIKLEAERAAKTAKALNDRKSQEREAEQV</sequence>
<gene>
    <name evidence="2" type="ORF">LTR09_002166</name>
</gene>
<dbReference type="Gene3D" id="3.30.710.10">
    <property type="entry name" value="Potassium Channel Kv1.1, Chain A"/>
    <property type="match status" value="1"/>
</dbReference>
<accession>A0AAJ0GGK6</accession>
<evidence type="ECO:0000313" key="2">
    <source>
        <dbReference type="EMBL" id="KAK3057127.1"/>
    </source>
</evidence>
<dbReference type="SUPFAM" id="SSF54695">
    <property type="entry name" value="POZ domain"/>
    <property type="match status" value="1"/>
</dbReference>
<evidence type="ECO:0008006" key="4">
    <source>
        <dbReference type="Google" id="ProtNLM"/>
    </source>
</evidence>
<comment type="caution">
    <text evidence="2">The sequence shown here is derived from an EMBL/GenBank/DDBJ whole genome shotgun (WGS) entry which is preliminary data.</text>
</comment>
<keyword evidence="1" id="KW-0175">Coiled coil</keyword>
<dbReference type="Proteomes" id="UP001271007">
    <property type="component" value="Unassembled WGS sequence"/>
</dbReference>
<dbReference type="InterPro" id="IPR011333">
    <property type="entry name" value="SKP1/BTB/POZ_sf"/>
</dbReference>
<feature type="coiled-coil region" evidence="1">
    <location>
        <begin position="259"/>
        <end position="319"/>
    </location>
</feature>
<dbReference type="EMBL" id="JAWDJX010000004">
    <property type="protein sequence ID" value="KAK3057127.1"/>
    <property type="molecule type" value="Genomic_DNA"/>
</dbReference>
<protein>
    <recommendedName>
        <fullName evidence="4">BTB domain-containing protein</fullName>
    </recommendedName>
</protein>
<evidence type="ECO:0000313" key="3">
    <source>
        <dbReference type="Proteomes" id="UP001271007"/>
    </source>
</evidence>
<dbReference type="CDD" id="cd18186">
    <property type="entry name" value="BTB_POZ_ZBTB_KLHL-like"/>
    <property type="match status" value="1"/>
</dbReference>
<dbReference type="AlphaFoldDB" id="A0AAJ0GGK6"/>
<name>A0AAJ0GGK6_9PEZI</name>
<organism evidence="2 3">
    <name type="scientific">Extremus antarcticus</name>
    <dbReference type="NCBI Taxonomy" id="702011"/>
    <lineage>
        <taxon>Eukaryota</taxon>
        <taxon>Fungi</taxon>
        <taxon>Dikarya</taxon>
        <taxon>Ascomycota</taxon>
        <taxon>Pezizomycotina</taxon>
        <taxon>Dothideomycetes</taxon>
        <taxon>Dothideomycetidae</taxon>
        <taxon>Mycosphaerellales</taxon>
        <taxon>Extremaceae</taxon>
        <taxon>Extremus</taxon>
    </lineage>
</organism>
<reference evidence="2" key="1">
    <citation type="submission" date="2023-04" db="EMBL/GenBank/DDBJ databases">
        <title>Black Yeasts Isolated from many extreme environments.</title>
        <authorList>
            <person name="Coleine C."/>
            <person name="Stajich J.E."/>
            <person name="Selbmann L."/>
        </authorList>
    </citation>
    <scope>NUCLEOTIDE SEQUENCE</scope>
    <source>
        <strain evidence="2">CCFEE 5312</strain>
    </source>
</reference>
<proteinExistence type="predicted"/>
<evidence type="ECO:0000256" key="1">
    <source>
        <dbReference type="SAM" id="Coils"/>
    </source>
</evidence>